<keyword evidence="2" id="KW-1185">Reference proteome</keyword>
<proteinExistence type="predicted"/>
<dbReference type="AlphaFoldDB" id="A0AAD6D328"/>
<evidence type="ECO:0000313" key="1">
    <source>
        <dbReference type="EMBL" id="KAJ5546863.1"/>
    </source>
</evidence>
<dbReference type="Proteomes" id="UP001220324">
    <property type="component" value="Unassembled WGS sequence"/>
</dbReference>
<dbReference type="Gene3D" id="3.40.50.150">
    <property type="entry name" value="Vaccinia Virus protein VP39"/>
    <property type="match status" value="1"/>
</dbReference>
<reference evidence="1 2" key="1">
    <citation type="journal article" date="2023" name="IMA Fungus">
        <title>Comparative genomic study of the Penicillium genus elucidates a diverse pangenome and 15 lateral gene transfer events.</title>
        <authorList>
            <person name="Petersen C."/>
            <person name="Sorensen T."/>
            <person name="Nielsen M.R."/>
            <person name="Sondergaard T.E."/>
            <person name="Sorensen J.L."/>
            <person name="Fitzpatrick D.A."/>
            <person name="Frisvad J.C."/>
            <person name="Nielsen K.L."/>
        </authorList>
    </citation>
    <scope>NUCLEOTIDE SEQUENCE [LARGE SCALE GENOMIC DNA]</scope>
    <source>
        <strain evidence="1 2">IBT 35679</strain>
    </source>
</reference>
<dbReference type="EMBL" id="JAQIZZ010000003">
    <property type="protein sequence ID" value="KAJ5546863.1"/>
    <property type="molecule type" value="Genomic_DNA"/>
</dbReference>
<gene>
    <name evidence="1" type="ORF">N7494_004448</name>
</gene>
<accession>A0AAD6D328</accession>
<organism evidence="1 2">
    <name type="scientific">Penicillium frequentans</name>
    <dbReference type="NCBI Taxonomy" id="3151616"/>
    <lineage>
        <taxon>Eukaryota</taxon>
        <taxon>Fungi</taxon>
        <taxon>Dikarya</taxon>
        <taxon>Ascomycota</taxon>
        <taxon>Pezizomycotina</taxon>
        <taxon>Eurotiomycetes</taxon>
        <taxon>Eurotiomycetidae</taxon>
        <taxon>Eurotiales</taxon>
        <taxon>Aspergillaceae</taxon>
        <taxon>Penicillium</taxon>
    </lineage>
</organism>
<dbReference type="InterPro" id="IPR029063">
    <property type="entry name" value="SAM-dependent_MTases_sf"/>
</dbReference>
<comment type="caution">
    <text evidence="1">The sequence shown here is derived from an EMBL/GenBank/DDBJ whole genome shotgun (WGS) entry which is preliminary data.</text>
</comment>
<dbReference type="SUPFAM" id="SSF53335">
    <property type="entry name" value="S-adenosyl-L-methionine-dependent methyltransferases"/>
    <property type="match status" value="1"/>
</dbReference>
<sequence length="329" mass="36996">MSTAQSEDTTYILSHRSKQAVEHERLNRQHNLIQQTFLNNQLIHPTIALSSLQGGIADVACGTGIWLEEMAHALSHLHTQANPKDEQGVKSSVNPMPRFVGFDMNAAAFPENPAAGIQLVQHDCTEPFDARYLGQFDLVNMRGLAYAVTEEKFARVLENVSYLLKPGGYLQWTESEISLFKFFPETPDLLESRKVIDNERRARGLVPYLPHFMLQSALSLKGENENQVLDILHFNLRPGGFCQDHVNTEVNLQFSEILAESVNLFLQSAFMRMEQQDNQTQNVIAEENEAHQGQLDQLQRLKSSVSEVLAVESVKMGGIFPHLVAQKNA</sequence>
<dbReference type="CDD" id="cd02440">
    <property type="entry name" value="AdoMet_MTases"/>
    <property type="match status" value="1"/>
</dbReference>
<evidence type="ECO:0000313" key="2">
    <source>
        <dbReference type="Proteomes" id="UP001220324"/>
    </source>
</evidence>
<name>A0AAD6D328_9EURO</name>
<protein>
    <submittedName>
        <fullName evidence="1">LaeA-like methyltransferase</fullName>
    </submittedName>
</protein>